<comment type="caution">
    <text evidence="3">The sequence shown here is derived from an EMBL/GenBank/DDBJ whole genome shotgun (WGS) entry which is preliminary data.</text>
</comment>
<accession>A0A4Y2M0Z1</accession>
<keyword evidence="4" id="KW-1185">Reference proteome</keyword>
<dbReference type="Pfam" id="PF13384">
    <property type="entry name" value="HTH_23"/>
    <property type="match status" value="1"/>
</dbReference>
<dbReference type="Proteomes" id="UP000499080">
    <property type="component" value="Unassembled WGS sequence"/>
</dbReference>
<dbReference type="PANTHER" id="PTHR23022:SF119">
    <property type="entry name" value="TC1-LIKE TRANSPOSASE DDE DOMAIN-CONTAINING PROTEIN"/>
    <property type="match status" value="1"/>
</dbReference>
<sequence length="201" mass="23203">MGKTYDLDAFDRGQIVGARRMGHSISEIVRELGSSRSTVSRVYRKYMDGGEKTRDRANCKGHLGLNERGVRWLIHIVRSQRNQTLAQITTQFNQSISRTTSKRTIYRSVHGIGFGSRRPTRVPLLNAHHWAARLDWAREHREWTVEDRERVAWGDESRFRLLHFKGRLRIWRQADEAMDSACQVGTVQGHGGSIMVWGVSF</sequence>
<evidence type="ECO:0000313" key="4">
    <source>
        <dbReference type="Proteomes" id="UP000499080"/>
    </source>
</evidence>
<gene>
    <name evidence="3" type="ORF">AVEN_216108_1</name>
</gene>
<dbReference type="AlphaFoldDB" id="A0A4Y2M0Z1"/>
<dbReference type="EMBL" id="BGPR01006613">
    <property type="protein sequence ID" value="GBN20419.1"/>
    <property type="molecule type" value="Genomic_DNA"/>
</dbReference>
<name>A0A4Y2M0Z1_ARAVE</name>
<dbReference type="SUPFAM" id="SSF46689">
    <property type="entry name" value="Homeodomain-like"/>
    <property type="match status" value="1"/>
</dbReference>
<proteinExistence type="predicted"/>
<dbReference type="Gene3D" id="1.10.10.10">
    <property type="entry name" value="Winged helix-like DNA-binding domain superfamily/Winged helix DNA-binding domain"/>
    <property type="match status" value="1"/>
</dbReference>
<dbReference type="Gene3D" id="3.30.420.10">
    <property type="entry name" value="Ribonuclease H-like superfamily/Ribonuclease H"/>
    <property type="match status" value="1"/>
</dbReference>
<organism evidence="3 4">
    <name type="scientific">Araneus ventricosus</name>
    <name type="common">Orbweaver spider</name>
    <name type="synonym">Epeira ventricosa</name>
    <dbReference type="NCBI Taxonomy" id="182803"/>
    <lineage>
        <taxon>Eukaryota</taxon>
        <taxon>Metazoa</taxon>
        <taxon>Ecdysozoa</taxon>
        <taxon>Arthropoda</taxon>
        <taxon>Chelicerata</taxon>
        <taxon>Arachnida</taxon>
        <taxon>Araneae</taxon>
        <taxon>Araneomorphae</taxon>
        <taxon>Entelegynae</taxon>
        <taxon>Araneoidea</taxon>
        <taxon>Araneidae</taxon>
        <taxon>Araneus</taxon>
    </lineage>
</organism>
<protein>
    <recommendedName>
        <fullName evidence="2">Transposase Tc1-like domain-containing protein</fullName>
    </recommendedName>
</protein>
<dbReference type="GO" id="GO:0006313">
    <property type="term" value="P:DNA transposition"/>
    <property type="evidence" value="ECO:0007669"/>
    <property type="project" value="InterPro"/>
</dbReference>
<reference evidence="3 4" key="1">
    <citation type="journal article" date="2019" name="Sci. Rep.">
        <title>Orb-weaving spider Araneus ventricosus genome elucidates the spidroin gene catalogue.</title>
        <authorList>
            <person name="Kono N."/>
            <person name="Nakamura H."/>
            <person name="Ohtoshi R."/>
            <person name="Moran D.A.P."/>
            <person name="Shinohara A."/>
            <person name="Yoshida Y."/>
            <person name="Fujiwara M."/>
            <person name="Mori M."/>
            <person name="Tomita M."/>
            <person name="Arakawa K."/>
        </authorList>
    </citation>
    <scope>NUCLEOTIDE SEQUENCE [LARGE SCALE GENOMIC DNA]</scope>
</reference>
<dbReference type="InterPro" id="IPR052338">
    <property type="entry name" value="Transposase_5"/>
</dbReference>
<evidence type="ECO:0000256" key="1">
    <source>
        <dbReference type="ARBA" id="ARBA00004123"/>
    </source>
</evidence>
<evidence type="ECO:0000313" key="3">
    <source>
        <dbReference type="EMBL" id="GBN20419.1"/>
    </source>
</evidence>
<comment type="subcellular location">
    <subcellularLocation>
        <location evidence="1">Nucleus</location>
    </subcellularLocation>
</comment>
<evidence type="ECO:0000259" key="2">
    <source>
        <dbReference type="Pfam" id="PF01498"/>
    </source>
</evidence>
<dbReference type="InterPro" id="IPR002492">
    <property type="entry name" value="Transposase_Tc1-like"/>
</dbReference>
<feature type="domain" description="Transposase Tc1-like" evidence="2">
    <location>
        <begin position="71"/>
        <end position="141"/>
    </location>
</feature>
<dbReference type="InterPro" id="IPR036397">
    <property type="entry name" value="RNaseH_sf"/>
</dbReference>
<dbReference type="GO" id="GO:0005634">
    <property type="term" value="C:nucleus"/>
    <property type="evidence" value="ECO:0007669"/>
    <property type="project" value="UniProtKB-SubCell"/>
</dbReference>
<dbReference type="InterPro" id="IPR009057">
    <property type="entry name" value="Homeodomain-like_sf"/>
</dbReference>
<dbReference type="InterPro" id="IPR036388">
    <property type="entry name" value="WH-like_DNA-bd_sf"/>
</dbReference>
<dbReference type="OrthoDB" id="6432984at2759"/>
<dbReference type="GO" id="GO:0003677">
    <property type="term" value="F:DNA binding"/>
    <property type="evidence" value="ECO:0007669"/>
    <property type="project" value="InterPro"/>
</dbReference>
<dbReference type="GO" id="GO:0015074">
    <property type="term" value="P:DNA integration"/>
    <property type="evidence" value="ECO:0007669"/>
    <property type="project" value="InterPro"/>
</dbReference>
<dbReference type="Pfam" id="PF01498">
    <property type="entry name" value="HTH_Tnp_Tc3_2"/>
    <property type="match status" value="1"/>
</dbReference>
<dbReference type="PANTHER" id="PTHR23022">
    <property type="entry name" value="TRANSPOSABLE ELEMENT-RELATED"/>
    <property type="match status" value="1"/>
</dbReference>